<feature type="transmembrane region" description="Helical" evidence="7">
    <location>
        <begin position="90"/>
        <end position="112"/>
    </location>
</feature>
<dbReference type="Pfam" id="PF00884">
    <property type="entry name" value="Sulfatase"/>
    <property type="match status" value="1"/>
</dbReference>
<reference evidence="9 10" key="1">
    <citation type="submission" date="2010-08" db="EMBL/GenBank/DDBJ databases">
        <authorList>
            <person name="Weinstock G."/>
            <person name="Sodergren E."/>
            <person name="Clifton S."/>
            <person name="Fulton L."/>
            <person name="Fulton B."/>
            <person name="Courtney L."/>
            <person name="Fronick C."/>
            <person name="Harrison M."/>
            <person name="Strong C."/>
            <person name="Farmer C."/>
            <person name="Delahaunty K."/>
            <person name="Markovic C."/>
            <person name="Hall O."/>
            <person name="Minx P."/>
            <person name="Tomlinson C."/>
            <person name="Mitreva M."/>
            <person name="Hou S."/>
            <person name="Chen J."/>
            <person name="Wollam A."/>
            <person name="Pepin K.H."/>
            <person name="Johnson M."/>
            <person name="Bhonagiri V."/>
            <person name="Zhang X."/>
            <person name="Suruliraj S."/>
            <person name="Warren W."/>
            <person name="Chinwalla A."/>
            <person name="Mardis E.R."/>
            <person name="Wilson R.K."/>
        </authorList>
    </citation>
    <scope>NUCLEOTIDE SEQUENCE [LARGE SCALE GENOMIC DNA]</scope>
    <source>
        <strain evidence="9 10">F0399</strain>
    </source>
</reference>
<keyword evidence="3" id="KW-1003">Cell membrane</keyword>
<protein>
    <submittedName>
        <fullName evidence="9">Arylsulfatase</fullName>
        <ecNumber evidence="9">3.1.6.-</ecNumber>
    </submittedName>
</protein>
<dbReference type="AlphaFoldDB" id="E7N1S9"/>
<feature type="transmembrane region" description="Helical" evidence="7">
    <location>
        <begin position="15"/>
        <end position="36"/>
    </location>
</feature>
<comment type="pathway">
    <text evidence="2">Cell wall biogenesis; lipoteichoic acid biosynthesis.</text>
</comment>
<name>E7N1S9_9FIRM</name>
<feature type="domain" description="Sulfatase N-terminal" evidence="8">
    <location>
        <begin position="294"/>
        <end position="584"/>
    </location>
</feature>
<evidence type="ECO:0000256" key="6">
    <source>
        <dbReference type="ARBA" id="ARBA00023136"/>
    </source>
</evidence>
<evidence type="ECO:0000256" key="2">
    <source>
        <dbReference type="ARBA" id="ARBA00004936"/>
    </source>
</evidence>
<dbReference type="EC" id="3.1.6.-" evidence="9"/>
<dbReference type="Proteomes" id="UP000004633">
    <property type="component" value="Unassembled WGS sequence"/>
</dbReference>
<dbReference type="InterPro" id="IPR000917">
    <property type="entry name" value="Sulfatase_N"/>
</dbReference>
<dbReference type="EMBL" id="AECV01000016">
    <property type="protein sequence ID" value="EFW29711.1"/>
    <property type="molecule type" value="Genomic_DNA"/>
</dbReference>
<keyword evidence="6 7" id="KW-0472">Membrane</keyword>
<feature type="transmembrane region" description="Helical" evidence="7">
    <location>
        <begin position="63"/>
        <end position="84"/>
    </location>
</feature>
<organism evidence="9 10">
    <name type="scientific">Selenomonas artemidis F0399</name>
    <dbReference type="NCBI Taxonomy" id="749551"/>
    <lineage>
        <taxon>Bacteria</taxon>
        <taxon>Bacillati</taxon>
        <taxon>Bacillota</taxon>
        <taxon>Negativicutes</taxon>
        <taxon>Selenomonadales</taxon>
        <taxon>Selenomonadaceae</taxon>
        <taxon>Selenomonas</taxon>
    </lineage>
</organism>
<sequence length="672" mass="76598">MFSDFFLGAQQDLKIALLPPMICAVFRLIFILTYRAKKSPRGEWRKWFGCFNYGFWWGMDFNAYVYLALLLFVSVPSAFLPAYFSVADTVRTIFVLLYAALLYTAFIGKMIFYAHFRDTFNQTVWLGKNADKRNFADIFFNQNHGAWLLLGYFPYLAVCALAARGLLALPSVAYPFAFEGGSQYAANVAVFIAAIALFYWLRYGGTFRHRKKPEWDEVPPIVKNDVVLGKATIDDFIALEMVWKRPPREALRHTDEESRRIIRAVLPGGRDFAECPLELYKRTAQGSRIEPPRHIFFLLGESHMQALFDATFAHLHLMEASERFRADPHTVSIHNFLPAGMISQPALTSLLLGIYDADMELNENKDFWSGTLPTSLPRQMKELGYRTDFWYGGGLNWGSLAHFLPAVGFDASYGGPDICPPDAPRTWLGVHDHIFLREAARRIRAAEEYRGFHFLYTTSNHGPYLLPFEDYGFDADRVLRDAPAELREKGLRRRGLACAWYADRALCAFIDEMRAAFSDSLFIVTGDHMGGVLPVAEVLERKEIALRERVLTSFAMYHPQLMPAHFAGNTIGGHMNILPTLFELIAPQGFEYYAIERPLTEPIDRVVTPYAWVTRAEIGFYAERAEQTLAVSAGEIPRRNDAERFAEERDGWSDMAAYYVRHPALLDSMNHG</sequence>
<gene>
    <name evidence="9" type="ORF">HMPREF9555_00939</name>
</gene>
<dbReference type="RefSeq" id="WP_009349610.1">
    <property type="nucleotide sequence ID" value="NZ_GL638136.1"/>
</dbReference>
<dbReference type="GO" id="GO:0005886">
    <property type="term" value="C:plasma membrane"/>
    <property type="evidence" value="ECO:0007669"/>
    <property type="project" value="UniProtKB-SubCell"/>
</dbReference>
<evidence type="ECO:0000259" key="8">
    <source>
        <dbReference type="Pfam" id="PF00884"/>
    </source>
</evidence>
<dbReference type="PANTHER" id="PTHR47371:SF3">
    <property type="entry name" value="PHOSPHOGLYCEROL TRANSFERASE I"/>
    <property type="match status" value="1"/>
</dbReference>
<keyword evidence="5 7" id="KW-1133">Transmembrane helix</keyword>
<evidence type="ECO:0000256" key="5">
    <source>
        <dbReference type="ARBA" id="ARBA00022989"/>
    </source>
</evidence>
<feature type="transmembrane region" description="Helical" evidence="7">
    <location>
        <begin position="147"/>
        <end position="169"/>
    </location>
</feature>
<dbReference type="STRING" id="749551.HMPREF9555_00939"/>
<accession>E7N1S9</accession>
<dbReference type="GO" id="GO:0016787">
    <property type="term" value="F:hydrolase activity"/>
    <property type="evidence" value="ECO:0007669"/>
    <property type="project" value="UniProtKB-KW"/>
</dbReference>
<evidence type="ECO:0000313" key="9">
    <source>
        <dbReference type="EMBL" id="EFW29711.1"/>
    </source>
</evidence>
<keyword evidence="9" id="KW-0378">Hydrolase</keyword>
<proteinExistence type="predicted"/>
<dbReference type="PANTHER" id="PTHR47371">
    <property type="entry name" value="LIPOTEICHOIC ACID SYNTHASE"/>
    <property type="match status" value="1"/>
</dbReference>
<comment type="subcellular location">
    <subcellularLocation>
        <location evidence="1">Cell membrane</location>
        <topology evidence="1">Multi-pass membrane protein</topology>
    </subcellularLocation>
</comment>
<dbReference type="Gene3D" id="3.40.720.10">
    <property type="entry name" value="Alkaline Phosphatase, subunit A"/>
    <property type="match status" value="1"/>
</dbReference>
<evidence type="ECO:0000256" key="4">
    <source>
        <dbReference type="ARBA" id="ARBA00022692"/>
    </source>
</evidence>
<feature type="transmembrane region" description="Helical" evidence="7">
    <location>
        <begin position="181"/>
        <end position="201"/>
    </location>
</feature>
<dbReference type="InterPro" id="IPR050448">
    <property type="entry name" value="OpgB/LTA_synthase_biosynth"/>
</dbReference>
<dbReference type="SUPFAM" id="SSF53649">
    <property type="entry name" value="Alkaline phosphatase-like"/>
    <property type="match status" value="1"/>
</dbReference>
<evidence type="ECO:0000256" key="7">
    <source>
        <dbReference type="SAM" id="Phobius"/>
    </source>
</evidence>
<keyword evidence="10" id="KW-1185">Reference proteome</keyword>
<comment type="caution">
    <text evidence="9">The sequence shown here is derived from an EMBL/GenBank/DDBJ whole genome shotgun (WGS) entry which is preliminary data.</text>
</comment>
<dbReference type="HOGENOM" id="CLU_028667_0_0_9"/>
<evidence type="ECO:0000256" key="3">
    <source>
        <dbReference type="ARBA" id="ARBA00022475"/>
    </source>
</evidence>
<keyword evidence="4 7" id="KW-0812">Transmembrane</keyword>
<dbReference type="InterPro" id="IPR017850">
    <property type="entry name" value="Alkaline_phosphatase_core_sf"/>
</dbReference>
<evidence type="ECO:0000256" key="1">
    <source>
        <dbReference type="ARBA" id="ARBA00004651"/>
    </source>
</evidence>
<evidence type="ECO:0000313" key="10">
    <source>
        <dbReference type="Proteomes" id="UP000004633"/>
    </source>
</evidence>